<dbReference type="PROSITE" id="PS51742">
    <property type="entry name" value="PPC"/>
    <property type="match status" value="1"/>
</dbReference>
<keyword evidence="3" id="KW-1185">Reference proteome</keyword>
<evidence type="ECO:0000313" key="2">
    <source>
        <dbReference type="EMBL" id="CAA2623865.1"/>
    </source>
</evidence>
<dbReference type="EMBL" id="CACRZD030000007">
    <property type="protein sequence ID" value="CAA6663384.1"/>
    <property type="molecule type" value="Genomic_DNA"/>
</dbReference>
<dbReference type="AlphaFoldDB" id="A0A7I8IZI5"/>
<dbReference type="GO" id="GO:0003680">
    <property type="term" value="F:minor groove of adenine-thymine-rich DNA binding"/>
    <property type="evidence" value="ECO:0007669"/>
    <property type="project" value="InterPro"/>
</dbReference>
<protein>
    <recommendedName>
        <fullName evidence="1">PPC domain-containing protein</fullName>
    </recommendedName>
</protein>
<name>A0A7I8IZI5_SPIIN</name>
<evidence type="ECO:0000313" key="3">
    <source>
        <dbReference type="Proteomes" id="UP001189122"/>
    </source>
</evidence>
<dbReference type="Gene3D" id="3.30.1330.80">
    <property type="entry name" value="Hypothetical protein, similar to alpha- acetolactate decarboxylase, domain 2"/>
    <property type="match status" value="1"/>
</dbReference>
<proteinExistence type="predicted"/>
<dbReference type="Pfam" id="PF03479">
    <property type="entry name" value="PCC"/>
    <property type="match status" value="1"/>
</dbReference>
<dbReference type="CDD" id="cd11378">
    <property type="entry name" value="DUF296"/>
    <property type="match status" value="1"/>
</dbReference>
<dbReference type="PANTHER" id="PTHR31100">
    <property type="entry name" value="AT-HOOK MOTIF NUCLEAR-LOCALIZED PROTEIN 15"/>
    <property type="match status" value="1"/>
</dbReference>
<organism evidence="2">
    <name type="scientific">Spirodela intermedia</name>
    <name type="common">Intermediate duckweed</name>
    <dbReference type="NCBI Taxonomy" id="51605"/>
    <lineage>
        <taxon>Eukaryota</taxon>
        <taxon>Viridiplantae</taxon>
        <taxon>Streptophyta</taxon>
        <taxon>Embryophyta</taxon>
        <taxon>Tracheophyta</taxon>
        <taxon>Spermatophyta</taxon>
        <taxon>Magnoliopsida</taxon>
        <taxon>Liliopsida</taxon>
        <taxon>Araceae</taxon>
        <taxon>Lemnoideae</taxon>
        <taxon>Spirodela</taxon>
    </lineage>
</organism>
<dbReference type="Proteomes" id="UP001189122">
    <property type="component" value="Unassembled WGS sequence"/>
</dbReference>
<dbReference type="GO" id="GO:0005634">
    <property type="term" value="C:nucleus"/>
    <property type="evidence" value="ECO:0007669"/>
    <property type="project" value="TreeGrafter"/>
</dbReference>
<evidence type="ECO:0000259" key="1">
    <source>
        <dbReference type="PROSITE" id="PS51742"/>
    </source>
</evidence>
<accession>A0A7I8IZI5</accession>
<dbReference type="EMBL" id="LR743594">
    <property type="protein sequence ID" value="CAA2623865.1"/>
    <property type="molecule type" value="Genomic_DNA"/>
</dbReference>
<dbReference type="SUPFAM" id="SSF117856">
    <property type="entry name" value="AF0104/ALDC/Ptd012-like"/>
    <property type="match status" value="1"/>
</dbReference>
<dbReference type="GO" id="GO:0010228">
    <property type="term" value="P:vegetative to reproductive phase transition of meristem"/>
    <property type="evidence" value="ECO:0007669"/>
    <property type="project" value="TreeGrafter"/>
</dbReference>
<reference evidence="2 3" key="1">
    <citation type="submission" date="2019-12" db="EMBL/GenBank/DDBJ databases">
        <authorList>
            <person name="Scholz U."/>
            <person name="Mascher M."/>
            <person name="Fiebig A."/>
        </authorList>
    </citation>
    <scope>NUCLEOTIDE SEQUENCE</scope>
</reference>
<gene>
    <name evidence="2" type="ORF">SI7747_07009769</name>
</gene>
<dbReference type="InterPro" id="IPR005175">
    <property type="entry name" value="PPC_dom"/>
</dbReference>
<feature type="domain" description="PPC" evidence="1">
    <location>
        <begin position="1"/>
        <end position="122"/>
    </location>
</feature>
<sequence length="178" mass="17842">MEIADGCDIWESGICVLSGNGTVTNVTLRQPATAGAVVALRGHFEILSLSGSFLPPPAPPATTALTIYLAGGQGQLVGSVMGALIASGPVIVLAASFSNAAYERLLSTTRRPATGAATAAALAGVELTTPPLPPAQPSQQRSSSAGGLFLASRWSTLLNPPVSVSVCLSVCLSVSLSL</sequence>
<dbReference type="InterPro" id="IPR014476">
    <property type="entry name" value="AHL15-29"/>
</dbReference>
<dbReference type="GO" id="GO:0003700">
    <property type="term" value="F:DNA-binding transcription factor activity"/>
    <property type="evidence" value="ECO:0007669"/>
    <property type="project" value="TreeGrafter"/>
</dbReference>
<dbReference type="PANTHER" id="PTHR31100:SF15">
    <property type="entry name" value="AT-HOOK MOTIF NUCLEAR-LOCALIZED PROTEIN 24-RELATED"/>
    <property type="match status" value="1"/>
</dbReference>